<dbReference type="GO" id="GO:0009959">
    <property type="term" value="P:negative gravitropism"/>
    <property type="evidence" value="ECO:0007669"/>
    <property type="project" value="InterPro"/>
</dbReference>
<accession>A0A7J7P1N7</accession>
<evidence type="ECO:0008006" key="6">
    <source>
        <dbReference type="Google" id="ProtNLM"/>
    </source>
</evidence>
<dbReference type="InterPro" id="IPR056813">
    <property type="entry name" value="GIL1_IRKI_C"/>
</dbReference>
<evidence type="ECO:0000313" key="4">
    <source>
        <dbReference type="EMBL" id="KAF6173341.1"/>
    </source>
</evidence>
<dbReference type="Proteomes" id="UP000541444">
    <property type="component" value="Unassembled WGS sequence"/>
</dbReference>
<dbReference type="EMBL" id="JACGCM010000347">
    <property type="protein sequence ID" value="KAF6173341.1"/>
    <property type="molecule type" value="Genomic_DNA"/>
</dbReference>
<dbReference type="PANTHER" id="PTHR31161">
    <property type="entry name" value="PROTEIN GRAVITROPIC IN THE LIGHT 1"/>
    <property type="match status" value="1"/>
</dbReference>
<evidence type="ECO:0000259" key="2">
    <source>
        <dbReference type="Pfam" id="PF04859"/>
    </source>
</evidence>
<dbReference type="GO" id="GO:0009639">
    <property type="term" value="P:response to red or far red light"/>
    <property type="evidence" value="ECO:0007669"/>
    <property type="project" value="InterPro"/>
</dbReference>
<dbReference type="Pfam" id="PF04859">
    <property type="entry name" value="DUF641"/>
    <property type="match status" value="1"/>
</dbReference>
<evidence type="ECO:0000259" key="3">
    <source>
        <dbReference type="Pfam" id="PF24994"/>
    </source>
</evidence>
<feature type="domain" description="DUF641" evidence="2">
    <location>
        <begin position="54"/>
        <end position="176"/>
    </location>
</feature>
<name>A0A7J7P1N7_9MAGN</name>
<protein>
    <recommendedName>
        <fullName evidence="6">DUF641 domain-containing protein</fullName>
    </recommendedName>
</protein>
<organism evidence="4 5">
    <name type="scientific">Kingdonia uniflora</name>
    <dbReference type="NCBI Taxonomy" id="39325"/>
    <lineage>
        <taxon>Eukaryota</taxon>
        <taxon>Viridiplantae</taxon>
        <taxon>Streptophyta</taxon>
        <taxon>Embryophyta</taxon>
        <taxon>Tracheophyta</taxon>
        <taxon>Spermatophyta</taxon>
        <taxon>Magnoliopsida</taxon>
        <taxon>Ranunculales</taxon>
        <taxon>Circaeasteraceae</taxon>
        <taxon>Kingdonia</taxon>
    </lineage>
</organism>
<evidence type="ECO:0000256" key="1">
    <source>
        <dbReference type="SAM" id="Coils"/>
    </source>
</evidence>
<dbReference type="AlphaFoldDB" id="A0A7J7P1N7"/>
<proteinExistence type="predicted"/>
<feature type="coiled-coil region" evidence="1">
    <location>
        <begin position="149"/>
        <end position="176"/>
    </location>
</feature>
<dbReference type="OrthoDB" id="1915848at2759"/>
<feature type="domain" description="GIL1/IRKI C-terminal" evidence="3">
    <location>
        <begin position="382"/>
        <end position="431"/>
    </location>
</feature>
<gene>
    <name evidence="4" type="ORF">GIB67_027036</name>
</gene>
<dbReference type="InterPro" id="IPR040225">
    <property type="entry name" value="GIL1-like"/>
</dbReference>
<comment type="caution">
    <text evidence="4">The sequence shown here is derived from an EMBL/GenBank/DDBJ whole genome shotgun (WGS) entry which is preliminary data.</text>
</comment>
<keyword evidence="5" id="KW-1185">Reference proteome</keyword>
<sequence>MDSVKSAKNLNNPGGFVRSFAKVLRFRVAPTDDKCRKSDDEKPQTDDEQVRNKVALDAFLAKLFASISSVKAGYLQLQIAQSPYDADGIQTADEIVVTELKHLSELKQCYAKKQMDPSPEVTQLLAEIKEQQSLLKTYEIMGKKFETQLKLKDSEIDSLCKKLEEMDRKTKSLEKRLCPSGFLSVFDDLHFSGLNPNHFITVLRQVVKSVRSFVKLLVNEMESAGWDLDAAANSVEPDAVYENPMHKCFAFESFVFRQMLEGFQYPNFSPLTQRQQQKQPQQQQQQQRRHFFEEFMEFKSIKPRDFLSRNPKSKFGKFCRAKYLHLVHPKMEHSLFGDLIQRNLVSSSGYPDTTFFSTFAEMAKRVWLLHRLAFSLNPEVSIFQMRRGSRFSEVYMENVTEEAFIAFNPQVGFTVIPGFKIGKTVIQSQVYLSPS</sequence>
<reference evidence="4 5" key="1">
    <citation type="journal article" date="2020" name="IScience">
        <title>Genome Sequencing of the Endangered Kingdonia uniflora (Circaeasteraceae, Ranunculales) Reveals Potential Mechanisms of Evolutionary Specialization.</title>
        <authorList>
            <person name="Sun Y."/>
            <person name="Deng T."/>
            <person name="Zhang A."/>
            <person name="Moore M.J."/>
            <person name="Landis J.B."/>
            <person name="Lin N."/>
            <person name="Zhang H."/>
            <person name="Zhang X."/>
            <person name="Huang J."/>
            <person name="Zhang X."/>
            <person name="Sun H."/>
            <person name="Wang H."/>
        </authorList>
    </citation>
    <scope>NUCLEOTIDE SEQUENCE [LARGE SCALE GENOMIC DNA]</scope>
    <source>
        <strain evidence="4">TB1705</strain>
        <tissue evidence="4">Leaf</tissue>
    </source>
</reference>
<keyword evidence="1" id="KW-0175">Coiled coil</keyword>
<evidence type="ECO:0000313" key="5">
    <source>
        <dbReference type="Proteomes" id="UP000541444"/>
    </source>
</evidence>
<dbReference type="InterPro" id="IPR006943">
    <property type="entry name" value="DUF641_pln"/>
</dbReference>
<dbReference type="Pfam" id="PF24994">
    <property type="entry name" value="GIL1_IRKI_C"/>
    <property type="match status" value="1"/>
</dbReference>